<name>A0AAX2S1K2_HISSO</name>
<dbReference type="EMBL" id="SNRV01000160">
    <property type="protein sequence ID" value="TEW23835.1"/>
    <property type="molecule type" value="Genomic_DNA"/>
</dbReference>
<feature type="non-terminal residue" evidence="1">
    <location>
        <position position="1"/>
    </location>
</feature>
<dbReference type="Proteomes" id="UP000297565">
    <property type="component" value="Unassembled WGS sequence"/>
</dbReference>
<protein>
    <submittedName>
        <fullName evidence="1">Uncharacterized protein</fullName>
    </submittedName>
</protein>
<feature type="non-terminal residue" evidence="1">
    <location>
        <position position="78"/>
    </location>
</feature>
<evidence type="ECO:0000313" key="1">
    <source>
        <dbReference type="EMBL" id="TEW23835.1"/>
    </source>
</evidence>
<sequence length="78" mass="8057">KVATFKGTDGNIAVKTDNGKFSISLNETLTGLKSAEFKDDKGNTATITGNTIALKGKDGNSSATLTSSALTFKNGEDK</sequence>
<dbReference type="RefSeq" id="WP_166738613.1">
    <property type="nucleotide sequence ID" value="NZ_SNRV01000160.1"/>
</dbReference>
<comment type="caution">
    <text evidence="1">The sequence shown here is derived from an EMBL/GenBank/DDBJ whole genome shotgun (WGS) entry which is preliminary data.</text>
</comment>
<accession>A0AAX2S1K2</accession>
<proteinExistence type="predicted"/>
<organism evidence="1 2">
    <name type="scientific">Histophilus somni</name>
    <name type="common">Haemophilus somnus</name>
    <dbReference type="NCBI Taxonomy" id="731"/>
    <lineage>
        <taxon>Bacteria</taxon>
        <taxon>Pseudomonadati</taxon>
        <taxon>Pseudomonadota</taxon>
        <taxon>Gammaproteobacteria</taxon>
        <taxon>Pasteurellales</taxon>
        <taxon>Pasteurellaceae</taxon>
        <taxon>Histophilus</taxon>
    </lineage>
</organism>
<reference evidence="1 2" key="1">
    <citation type="submission" date="2019-03" db="EMBL/GenBank/DDBJ databases">
        <title>Horizontal Gene Transfer Machinery in Histophilus somni.</title>
        <authorList>
            <person name="Mostafa Nazari M."/>
            <person name="Liljebjelke K."/>
        </authorList>
    </citation>
    <scope>NUCLEOTIDE SEQUENCE [LARGE SCALE GENOMIC DNA]</scope>
    <source>
        <strain evidence="1 2">UOC-EPH-KLM-04</strain>
    </source>
</reference>
<dbReference type="AlphaFoldDB" id="A0AAX2S1K2"/>
<evidence type="ECO:0000313" key="2">
    <source>
        <dbReference type="Proteomes" id="UP000297565"/>
    </source>
</evidence>
<gene>
    <name evidence="1" type="ORF">E2R48_10925</name>
</gene>